<name>A0A1D1UT43_RAMVA</name>
<dbReference type="EMBL" id="BDGG01000002">
    <property type="protein sequence ID" value="GAU91635.1"/>
    <property type="molecule type" value="Genomic_DNA"/>
</dbReference>
<reference evidence="2 3" key="1">
    <citation type="journal article" date="2016" name="Nat. Commun.">
        <title>Extremotolerant tardigrade genome and improved radiotolerance of human cultured cells by tardigrade-unique protein.</title>
        <authorList>
            <person name="Hashimoto T."/>
            <person name="Horikawa D.D."/>
            <person name="Saito Y."/>
            <person name="Kuwahara H."/>
            <person name="Kozuka-Hata H."/>
            <person name="Shin-I T."/>
            <person name="Minakuchi Y."/>
            <person name="Ohishi K."/>
            <person name="Motoyama A."/>
            <person name="Aizu T."/>
            <person name="Enomoto A."/>
            <person name="Kondo K."/>
            <person name="Tanaka S."/>
            <person name="Hara Y."/>
            <person name="Koshikawa S."/>
            <person name="Sagara H."/>
            <person name="Miura T."/>
            <person name="Yokobori S."/>
            <person name="Miyagawa K."/>
            <person name="Suzuki Y."/>
            <person name="Kubo T."/>
            <person name="Oyama M."/>
            <person name="Kohara Y."/>
            <person name="Fujiyama A."/>
            <person name="Arakawa K."/>
            <person name="Katayama T."/>
            <person name="Toyoda A."/>
            <person name="Kunieda T."/>
        </authorList>
    </citation>
    <scope>NUCLEOTIDE SEQUENCE [LARGE SCALE GENOMIC DNA]</scope>
    <source>
        <strain evidence="2 3">YOKOZUNA-1</strain>
    </source>
</reference>
<comment type="caution">
    <text evidence="2">The sequence shown here is derived from an EMBL/GenBank/DDBJ whole genome shotgun (WGS) entry which is preliminary data.</text>
</comment>
<evidence type="ECO:0000256" key="1">
    <source>
        <dbReference type="SAM" id="SignalP"/>
    </source>
</evidence>
<feature type="signal peptide" evidence="1">
    <location>
        <begin position="1"/>
        <end position="23"/>
    </location>
</feature>
<dbReference type="AlphaFoldDB" id="A0A1D1UT43"/>
<protein>
    <recommendedName>
        <fullName evidence="4">Thyroglobulin type-1 domain-containing protein</fullName>
    </recommendedName>
</protein>
<dbReference type="Proteomes" id="UP000186922">
    <property type="component" value="Unassembled WGS sequence"/>
</dbReference>
<dbReference type="InterPro" id="IPR036857">
    <property type="entry name" value="Thyroglobulin_1_sf"/>
</dbReference>
<evidence type="ECO:0000313" key="3">
    <source>
        <dbReference type="Proteomes" id="UP000186922"/>
    </source>
</evidence>
<accession>A0A1D1UT43</accession>
<dbReference type="SUPFAM" id="SSF57610">
    <property type="entry name" value="Thyroglobulin type-1 domain"/>
    <property type="match status" value="1"/>
</dbReference>
<sequence>MSNGFRSFVSFCLLFLFCSVVHAAVVSTPSVVQSHKAPQIQQRTTRPLSKCFLATNTTDAKSRALVANAIRNSAGCSCADAVKDQSGEILGVTKGSQPAVTWSCDAQGNFQPRQAMCCQSFVEFCVDKKGNQVSDFVTVNRMTKSSLVC</sequence>
<proteinExistence type="predicted"/>
<gene>
    <name evidence="2" type="primary">RvY_03856-1</name>
    <name evidence="2" type="synonym">RvY_03856.1</name>
    <name evidence="2" type="ORF">RvY_03856</name>
</gene>
<keyword evidence="1" id="KW-0732">Signal</keyword>
<keyword evidence="3" id="KW-1185">Reference proteome</keyword>
<feature type="chain" id="PRO_5008897582" description="Thyroglobulin type-1 domain-containing protein" evidence="1">
    <location>
        <begin position="24"/>
        <end position="149"/>
    </location>
</feature>
<evidence type="ECO:0000313" key="2">
    <source>
        <dbReference type="EMBL" id="GAU91635.1"/>
    </source>
</evidence>
<evidence type="ECO:0008006" key="4">
    <source>
        <dbReference type="Google" id="ProtNLM"/>
    </source>
</evidence>
<organism evidence="2 3">
    <name type="scientific">Ramazzottius varieornatus</name>
    <name type="common">Water bear</name>
    <name type="synonym">Tardigrade</name>
    <dbReference type="NCBI Taxonomy" id="947166"/>
    <lineage>
        <taxon>Eukaryota</taxon>
        <taxon>Metazoa</taxon>
        <taxon>Ecdysozoa</taxon>
        <taxon>Tardigrada</taxon>
        <taxon>Eutardigrada</taxon>
        <taxon>Parachela</taxon>
        <taxon>Hypsibioidea</taxon>
        <taxon>Ramazzottiidae</taxon>
        <taxon>Ramazzottius</taxon>
    </lineage>
</organism>